<keyword evidence="1" id="KW-1133">Transmembrane helix</keyword>
<evidence type="ECO:0000256" key="1">
    <source>
        <dbReference type="SAM" id="Phobius"/>
    </source>
</evidence>
<proteinExistence type="predicted"/>
<dbReference type="Proteomes" id="UP000216538">
    <property type="component" value="Unassembled WGS sequence"/>
</dbReference>
<dbReference type="EMBL" id="NPEY01000012">
    <property type="protein sequence ID" value="OZT73262.1"/>
    <property type="molecule type" value="Genomic_DNA"/>
</dbReference>
<sequence>MKQYQYGFTLVELMVAMAIGTVIILGAGQLFLTTFQTFQTVDKVSRKQETLIFAVSTLAEAGRKGDIGDYAIVSDERGSGSDTRHYCVLQNEDQSQPTVDLAQFDDETACPTLSVSSGNGVSHIVTLPIGDCREGVDATCDHITFTISERDKAISPQEPTS</sequence>
<dbReference type="STRING" id="1072583.KUC_1904"/>
<keyword evidence="1" id="KW-0812">Transmembrane</keyword>
<evidence type="ECO:0000313" key="2">
    <source>
        <dbReference type="EMBL" id="EHJ94945.1"/>
    </source>
</evidence>
<dbReference type="EMBL" id="JH393257">
    <property type="protein sequence ID" value="EHJ94945.1"/>
    <property type="molecule type" value="Genomic_DNA"/>
</dbReference>
<dbReference type="NCBIfam" id="TIGR02532">
    <property type="entry name" value="IV_pilin_GFxxxE"/>
    <property type="match status" value="1"/>
</dbReference>
<dbReference type="AlphaFoldDB" id="A0A265DVB2"/>
<name>A0A265DVB2_9GAMM</name>
<gene>
    <name evidence="3" type="ORF">CE457_15160</name>
    <name evidence="2" type="ORF">KUC_1904</name>
</gene>
<evidence type="ECO:0000313" key="5">
    <source>
        <dbReference type="Proteomes" id="UP000216538"/>
    </source>
</evidence>
<dbReference type="OrthoDB" id="5296662at2"/>
<evidence type="ECO:0000313" key="4">
    <source>
        <dbReference type="Proteomes" id="UP000005756"/>
    </source>
</evidence>
<evidence type="ECO:0000313" key="3">
    <source>
        <dbReference type="EMBL" id="OZT73262.1"/>
    </source>
</evidence>
<dbReference type="RefSeq" id="WP_007112881.1">
    <property type="nucleotide sequence ID" value="NZ_JH393257.1"/>
</dbReference>
<organism evidence="2 4">
    <name type="scientific">Vreelandella boliviensis LC1</name>
    <dbReference type="NCBI Taxonomy" id="1072583"/>
    <lineage>
        <taxon>Bacteria</taxon>
        <taxon>Pseudomonadati</taxon>
        <taxon>Pseudomonadota</taxon>
        <taxon>Gammaproteobacteria</taxon>
        <taxon>Oceanospirillales</taxon>
        <taxon>Halomonadaceae</taxon>
        <taxon>Vreelandella</taxon>
    </lineage>
</organism>
<accession>A0A265DVB2</accession>
<reference evidence="2 4" key="1">
    <citation type="submission" date="2011-10" db="EMBL/GenBank/DDBJ databases">
        <authorList>
            <person name="Quillaguamn J."/>
            <person name="Guzmn D."/>
            <person name="Balderrama-Subieta A."/>
            <person name="Cardona-Ortuo C."/>
            <person name="Guevara-Martnez M."/>
            <person name="Callisaya-Quispe N."/>
        </authorList>
    </citation>
    <scope>NUCLEOTIDE SEQUENCE [LARGE SCALE GENOMIC DNA]</scope>
    <source>
        <strain evidence="2 4">LC1</strain>
    </source>
</reference>
<dbReference type="Pfam" id="PF07963">
    <property type="entry name" value="N_methyl"/>
    <property type="match status" value="1"/>
</dbReference>
<keyword evidence="1" id="KW-0472">Membrane</keyword>
<feature type="transmembrane region" description="Helical" evidence="1">
    <location>
        <begin position="7"/>
        <end position="32"/>
    </location>
</feature>
<dbReference type="InterPro" id="IPR012902">
    <property type="entry name" value="N_methyl_site"/>
</dbReference>
<reference evidence="3 5" key="2">
    <citation type="submission" date="2017-07" db="EMBL/GenBank/DDBJ databases">
        <title>Shotgun whole genome sequences of three halophilic bacterial isolates.</title>
        <authorList>
            <person name="Pozzo T."/>
            <person name="Higdon S.M."/>
            <person name="Quillaguaman J."/>
        </authorList>
    </citation>
    <scope>NUCLEOTIDE SEQUENCE [LARGE SCALE GENOMIC DNA]</scope>
    <source>
        <strain evidence="3 5">LC1</strain>
    </source>
</reference>
<dbReference type="Proteomes" id="UP000005756">
    <property type="component" value="Unassembled WGS sequence"/>
</dbReference>
<keyword evidence="5" id="KW-1185">Reference proteome</keyword>
<protein>
    <submittedName>
        <fullName evidence="3">Prepilin-type cleavage/methylation domain-containing protein</fullName>
    </submittedName>
</protein>